<dbReference type="SUPFAM" id="SSF53335">
    <property type="entry name" value="S-adenosyl-L-methionine-dependent methyltransferases"/>
    <property type="match status" value="1"/>
</dbReference>
<dbReference type="Gene3D" id="3.40.50.150">
    <property type="entry name" value="Vaccinia Virus protein VP39"/>
    <property type="match status" value="1"/>
</dbReference>
<sequence>MYNEQSYYARMRSTMSDKLSALDGQVQKGMRVLDFGSGPSEDVYEYVRYFEANYYALDNSRQVQMLLEEKGIRCIDLAFLKSTDMKFDIIFMSSVFHELLSYLSRNEAANTMNVVLSHLSENGKLIIRDWCAPEDKTLARVEVIPTKIEEVKQWIKELSEHAIFLSEVVVKGNTIQASVDDLYNILLHVTWGQQSILRESNESYLVDSASIKQFILNGNQNIKLVSQRAYYQSDYTNYLSNYFKDVEIFVKQYHICTKQVLVLQKA</sequence>
<dbReference type="Proteomes" id="UP000284731">
    <property type="component" value="Unassembled WGS sequence"/>
</dbReference>
<dbReference type="GO" id="GO:0008168">
    <property type="term" value="F:methyltransferase activity"/>
    <property type="evidence" value="ECO:0007669"/>
    <property type="project" value="UniProtKB-KW"/>
</dbReference>
<dbReference type="Pfam" id="PF13489">
    <property type="entry name" value="Methyltransf_23"/>
    <property type="match status" value="1"/>
</dbReference>
<reference evidence="1 2" key="1">
    <citation type="submission" date="2018-08" db="EMBL/GenBank/DDBJ databases">
        <title>A genome reference for cultivated species of the human gut microbiota.</title>
        <authorList>
            <person name="Zou Y."/>
            <person name="Xue W."/>
            <person name="Luo G."/>
        </authorList>
    </citation>
    <scope>NUCLEOTIDE SEQUENCE [LARGE SCALE GENOMIC DNA]</scope>
    <source>
        <strain evidence="1 2">AF18-46</strain>
    </source>
</reference>
<evidence type="ECO:0000313" key="1">
    <source>
        <dbReference type="EMBL" id="RGT54933.1"/>
    </source>
</evidence>
<dbReference type="CDD" id="cd02440">
    <property type="entry name" value="AdoMet_MTases"/>
    <property type="match status" value="1"/>
</dbReference>
<dbReference type="RefSeq" id="WP_118764994.1">
    <property type="nucleotide sequence ID" value="NZ_CABJCF010000003.1"/>
</dbReference>
<evidence type="ECO:0000313" key="2">
    <source>
        <dbReference type="Proteomes" id="UP000284731"/>
    </source>
</evidence>
<dbReference type="AlphaFoldDB" id="A0A412PD12"/>
<protein>
    <submittedName>
        <fullName evidence="1">Methyltransferase domain-containing protein</fullName>
    </submittedName>
</protein>
<keyword evidence="1" id="KW-0808">Transferase</keyword>
<dbReference type="EMBL" id="QRWX01000003">
    <property type="protein sequence ID" value="RGT54933.1"/>
    <property type="molecule type" value="Genomic_DNA"/>
</dbReference>
<keyword evidence="1" id="KW-0489">Methyltransferase</keyword>
<accession>A0A412PD12</accession>
<proteinExistence type="predicted"/>
<organism evidence="1 2">
    <name type="scientific">Solobacterium moorei</name>
    <dbReference type="NCBI Taxonomy" id="102148"/>
    <lineage>
        <taxon>Bacteria</taxon>
        <taxon>Bacillati</taxon>
        <taxon>Bacillota</taxon>
        <taxon>Erysipelotrichia</taxon>
        <taxon>Erysipelotrichales</taxon>
        <taxon>Erysipelotrichaceae</taxon>
        <taxon>Solobacterium</taxon>
    </lineage>
</organism>
<name>A0A412PD12_9FIRM</name>
<comment type="caution">
    <text evidence="1">The sequence shown here is derived from an EMBL/GenBank/DDBJ whole genome shotgun (WGS) entry which is preliminary data.</text>
</comment>
<dbReference type="InterPro" id="IPR029063">
    <property type="entry name" value="SAM-dependent_MTases_sf"/>
</dbReference>
<gene>
    <name evidence="1" type="ORF">DWX20_07120</name>
</gene>
<dbReference type="GO" id="GO:0032259">
    <property type="term" value="P:methylation"/>
    <property type="evidence" value="ECO:0007669"/>
    <property type="project" value="UniProtKB-KW"/>
</dbReference>